<protein>
    <submittedName>
        <fullName evidence="2">Uncharacterized protein</fullName>
    </submittedName>
</protein>
<reference evidence="2" key="1">
    <citation type="journal article" date="2019" name="bioRxiv">
        <title>The Genome of the Zebra Mussel, Dreissena polymorpha: A Resource for Invasive Species Research.</title>
        <authorList>
            <person name="McCartney M.A."/>
            <person name="Auch B."/>
            <person name="Kono T."/>
            <person name="Mallez S."/>
            <person name="Zhang Y."/>
            <person name="Obille A."/>
            <person name="Becker A."/>
            <person name="Abrahante J.E."/>
            <person name="Garbe J."/>
            <person name="Badalamenti J.P."/>
            <person name="Herman A."/>
            <person name="Mangelson H."/>
            <person name="Liachko I."/>
            <person name="Sullivan S."/>
            <person name="Sone E.D."/>
            <person name="Koren S."/>
            <person name="Silverstein K.A.T."/>
            <person name="Beckman K.B."/>
            <person name="Gohl D.M."/>
        </authorList>
    </citation>
    <scope>NUCLEOTIDE SEQUENCE</scope>
    <source>
        <strain evidence="2">Duluth1</strain>
        <tissue evidence="2">Whole animal</tissue>
    </source>
</reference>
<reference evidence="2" key="2">
    <citation type="submission" date="2020-11" db="EMBL/GenBank/DDBJ databases">
        <authorList>
            <person name="McCartney M.A."/>
            <person name="Auch B."/>
            <person name="Kono T."/>
            <person name="Mallez S."/>
            <person name="Becker A."/>
            <person name="Gohl D.M."/>
            <person name="Silverstein K.A.T."/>
            <person name="Koren S."/>
            <person name="Bechman K.B."/>
            <person name="Herman A."/>
            <person name="Abrahante J.E."/>
            <person name="Garbe J."/>
        </authorList>
    </citation>
    <scope>NUCLEOTIDE SEQUENCE</scope>
    <source>
        <strain evidence="2">Duluth1</strain>
        <tissue evidence="2">Whole animal</tissue>
    </source>
</reference>
<sequence length="117" mass="13887">MLHLPLSLMNRLNKTESAIFDLIFGLNLPKCLVFDPQKRHNVNFLSHDGADVVRDHHLLVARFTLKLEKSWTGVQPKRALQHCYDRRHLEAKLFQVLDDLRKNVAEFERRIDFNEQR</sequence>
<evidence type="ECO:0000313" key="3">
    <source>
        <dbReference type="Proteomes" id="UP000828390"/>
    </source>
</evidence>
<dbReference type="Proteomes" id="UP000828390">
    <property type="component" value="Unassembled WGS sequence"/>
</dbReference>
<keyword evidence="1" id="KW-0175">Coiled coil</keyword>
<evidence type="ECO:0000256" key="1">
    <source>
        <dbReference type="SAM" id="Coils"/>
    </source>
</evidence>
<gene>
    <name evidence="2" type="ORF">DPMN_098320</name>
</gene>
<dbReference type="EMBL" id="JAIWYP010000003">
    <property type="protein sequence ID" value="KAH3855751.1"/>
    <property type="molecule type" value="Genomic_DNA"/>
</dbReference>
<proteinExistence type="predicted"/>
<organism evidence="2 3">
    <name type="scientific">Dreissena polymorpha</name>
    <name type="common">Zebra mussel</name>
    <name type="synonym">Mytilus polymorpha</name>
    <dbReference type="NCBI Taxonomy" id="45954"/>
    <lineage>
        <taxon>Eukaryota</taxon>
        <taxon>Metazoa</taxon>
        <taxon>Spiralia</taxon>
        <taxon>Lophotrochozoa</taxon>
        <taxon>Mollusca</taxon>
        <taxon>Bivalvia</taxon>
        <taxon>Autobranchia</taxon>
        <taxon>Heteroconchia</taxon>
        <taxon>Euheterodonta</taxon>
        <taxon>Imparidentia</taxon>
        <taxon>Neoheterodontei</taxon>
        <taxon>Myida</taxon>
        <taxon>Dreissenoidea</taxon>
        <taxon>Dreissenidae</taxon>
        <taxon>Dreissena</taxon>
    </lineage>
</organism>
<dbReference type="AlphaFoldDB" id="A0A9D4R5D5"/>
<accession>A0A9D4R5D5</accession>
<feature type="coiled-coil region" evidence="1">
    <location>
        <begin position="90"/>
        <end position="117"/>
    </location>
</feature>
<comment type="caution">
    <text evidence="2">The sequence shown here is derived from an EMBL/GenBank/DDBJ whole genome shotgun (WGS) entry which is preliminary data.</text>
</comment>
<evidence type="ECO:0000313" key="2">
    <source>
        <dbReference type="EMBL" id="KAH3855751.1"/>
    </source>
</evidence>
<name>A0A9D4R5D5_DREPO</name>
<keyword evidence="3" id="KW-1185">Reference proteome</keyword>